<organism evidence="2 3">
    <name type="scientific">Qipengyuania oceanensis</name>
    <dbReference type="NCBI Taxonomy" id="1463597"/>
    <lineage>
        <taxon>Bacteria</taxon>
        <taxon>Pseudomonadati</taxon>
        <taxon>Pseudomonadota</taxon>
        <taxon>Alphaproteobacteria</taxon>
        <taxon>Sphingomonadales</taxon>
        <taxon>Erythrobacteraceae</taxon>
        <taxon>Qipengyuania</taxon>
    </lineage>
</organism>
<protein>
    <submittedName>
        <fullName evidence="2">Uncharacterized protein</fullName>
    </submittedName>
</protein>
<evidence type="ECO:0000313" key="3">
    <source>
        <dbReference type="Proteomes" id="UP000445582"/>
    </source>
</evidence>
<gene>
    <name evidence="2" type="ORF">GRI48_13130</name>
</gene>
<feature type="signal peptide" evidence="1">
    <location>
        <begin position="1"/>
        <end position="21"/>
    </location>
</feature>
<dbReference type="EMBL" id="WTYN01000004">
    <property type="protein sequence ID" value="MXO63947.1"/>
    <property type="molecule type" value="Genomic_DNA"/>
</dbReference>
<proteinExistence type="predicted"/>
<evidence type="ECO:0000256" key="1">
    <source>
        <dbReference type="SAM" id="SignalP"/>
    </source>
</evidence>
<comment type="caution">
    <text evidence="2">The sequence shown here is derived from an EMBL/GenBank/DDBJ whole genome shotgun (WGS) entry which is preliminary data.</text>
</comment>
<reference evidence="2 3" key="1">
    <citation type="submission" date="2019-12" db="EMBL/GenBank/DDBJ databases">
        <title>Genomic-based taxomic classification of the family Erythrobacteraceae.</title>
        <authorList>
            <person name="Xu L."/>
        </authorList>
    </citation>
    <scope>NUCLEOTIDE SEQUENCE [LARGE SCALE GENOMIC DNA]</scope>
    <source>
        <strain evidence="2 3">MCCC 1A09965</strain>
    </source>
</reference>
<dbReference type="RefSeq" id="WP_160677158.1">
    <property type="nucleotide sequence ID" value="NZ_WTYN01000004.1"/>
</dbReference>
<keyword evidence="1" id="KW-0732">Signal</keyword>
<name>A0A844YJ27_9SPHN</name>
<sequence length="159" mass="17273">MVRYASLAIALTAVSASPANAREYLTEVVSEVYQTAGSPAEIAARAQTCIAQHLAPGTVNAPLIITSDIEGGMIVARSAITYGSLPKWQIRSRFTFEAREGRFRISQTNLERFNEYAGGWAPIGKWTGSQWKKAEQAYIASANSVAACVLADRSNKDDW</sequence>
<feature type="chain" id="PRO_5032711495" evidence="1">
    <location>
        <begin position="22"/>
        <end position="159"/>
    </location>
</feature>
<evidence type="ECO:0000313" key="2">
    <source>
        <dbReference type="EMBL" id="MXO63947.1"/>
    </source>
</evidence>
<keyword evidence="3" id="KW-1185">Reference proteome</keyword>
<accession>A0A844YJ27</accession>
<dbReference type="Proteomes" id="UP000445582">
    <property type="component" value="Unassembled WGS sequence"/>
</dbReference>
<dbReference type="AlphaFoldDB" id="A0A844YJ27"/>
<dbReference type="OrthoDB" id="7605303at2"/>